<name>A0A5B8UR00_9SPHI</name>
<sequence length="464" mass="46768">MKKPLLSLILFISFAAFLSSGCKKKSTTDTSAPTLTTQDVILDVTATSAQSGGTISSIGGAALSANGVCYSSTNHTPTIADTKTSEALIYTSYSFTSNLTGLTPGTTYYVRAYATNLYGTAYGAVVSFTTSTTISAVSGTVTTFAGDGTGGYLDGNGTGAEFSNPQGLAMDAAGNIYISDSFNNRIRKIAADGTVTTIAGNGTAGYVDSADGASAEFYAPAGLTVDGQGNIYVADYGNNVIRKITADGAVSTYAGNGTAAYVDGAAINVAAFSGPSGVALDGQGNLYVADRNNNMIRKITAAGVVSRVAGITTAGYVNTTVDVSNSVYGAFKKPVGVVLDAQGNIYVADGGNSAIRQITPAGVITTIAGGPGQSALIGDAAALCIDGAGNLFISDAAGRIIELTAARTLYYLAGASAVFGYADGSGTDAKFNAPRGIAVNTAGDIYVADQNNNRIRKVVIVVSD</sequence>
<reference evidence="4 5" key="1">
    <citation type="journal article" date="2017" name="Curr. Microbiol.">
        <title>Mucilaginibacter ginsenosidivorans sp. nov., Isolated from Soil of Ginseng Field.</title>
        <authorList>
            <person name="Kim M.M."/>
            <person name="Siddiqi M.Z."/>
            <person name="Im W.T."/>
        </authorList>
    </citation>
    <scope>NUCLEOTIDE SEQUENCE [LARGE SCALE GENOMIC DNA]</scope>
    <source>
        <strain evidence="4 5">Gsoil 3017</strain>
    </source>
</reference>
<dbReference type="PANTHER" id="PTHR13833">
    <property type="match status" value="1"/>
</dbReference>
<keyword evidence="5" id="KW-1185">Reference proteome</keyword>
<dbReference type="CDD" id="cd00063">
    <property type="entry name" value="FN3"/>
    <property type="match status" value="1"/>
</dbReference>
<evidence type="ECO:0000313" key="5">
    <source>
        <dbReference type="Proteomes" id="UP000321479"/>
    </source>
</evidence>
<dbReference type="Gene3D" id="2.120.10.30">
    <property type="entry name" value="TolB, C-terminal domain"/>
    <property type="match status" value="4"/>
</dbReference>
<feature type="repeat" description="NHL" evidence="2">
    <location>
        <begin position="272"/>
        <end position="302"/>
    </location>
</feature>
<feature type="chain" id="PRO_5023148247" description="Fibronectin type-III domain-containing protein" evidence="3">
    <location>
        <begin position="19"/>
        <end position="464"/>
    </location>
</feature>
<dbReference type="Pfam" id="PF01436">
    <property type="entry name" value="NHL"/>
    <property type="match status" value="5"/>
</dbReference>
<accession>A0A5B8UR00</accession>
<dbReference type="InterPro" id="IPR036116">
    <property type="entry name" value="FN3_sf"/>
</dbReference>
<dbReference type="Proteomes" id="UP000321479">
    <property type="component" value="Chromosome"/>
</dbReference>
<keyword evidence="3" id="KW-0732">Signal</keyword>
<evidence type="ECO:0000256" key="1">
    <source>
        <dbReference type="ARBA" id="ARBA00022737"/>
    </source>
</evidence>
<dbReference type="InterPro" id="IPR011042">
    <property type="entry name" value="6-blade_b-propeller_TolB-like"/>
</dbReference>
<evidence type="ECO:0000256" key="3">
    <source>
        <dbReference type="SAM" id="SignalP"/>
    </source>
</evidence>
<protein>
    <recommendedName>
        <fullName evidence="6">Fibronectin type-III domain-containing protein</fullName>
    </recommendedName>
</protein>
<dbReference type="SUPFAM" id="SSF63829">
    <property type="entry name" value="Calcium-dependent phosphotriesterase"/>
    <property type="match status" value="1"/>
</dbReference>
<evidence type="ECO:0000313" key="4">
    <source>
        <dbReference type="EMBL" id="QEC61510.1"/>
    </source>
</evidence>
<gene>
    <name evidence="4" type="ORF">FRZ54_02560</name>
</gene>
<dbReference type="EMBL" id="CP042436">
    <property type="protein sequence ID" value="QEC61510.1"/>
    <property type="molecule type" value="Genomic_DNA"/>
</dbReference>
<evidence type="ECO:0000256" key="2">
    <source>
        <dbReference type="PROSITE-ProRule" id="PRU00504"/>
    </source>
</evidence>
<dbReference type="RefSeq" id="WP_147030087.1">
    <property type="nucleotide sequence ID" value="NZ_CP042436.1"/>
</dbReference>
<dbReference type="InterPro" id="IPR003961">
    <property type="entry name" value="FN3_dom"/>
</dbReference>
<dbReference type="CDD" id="cd14953">
    <property type="entry name" value="NHL_like_1"/>
    <property type="match status" value="1"/>
</dbReference>
<dbReference type="OrthoDB" id="791543at2"/>
<keyword evidence="1" id="KW-0677">Repeat</keyword>
<dbReference type="PROSITE" id="PS51125">
    <property type="entry name" value="NHL"/>
    <property type="match status" value="4"/>
</dbReference>
<dbReference type="SUPFAM" id="SSF49265">
    <property type="entry name" value="Fibronectin type III"/>
    <property type="match status" value="1"/>
</dbReference>
<dbReference type="PANTHER" id="PTHR13833:SF71">
    <property type="entry name" value="NHL DOMAIN-CONTAINING PROTEIN"/>
    <property type="match status" value="1"/>
</dbReference>
<evidence type="ECO:0008006" key="6">
    <source>
        <dbReference type="Google" id="ProtNLM"/>
    </source>
</evidence>
<feature type="repeat" description="NHL" evidence="2">
    <location>
        <begin position="150"/>
        <end position="192"/>
    </location>
</feature>
<dbReference type="AlphaFoldDB" id="A0A5B8UR00"/>
<dbReference type="KEGG" id="mgin:FRZ54_02560"/>
<organism evidence="4 5">
    <name type="scientific">Mucilaginibacter ginsenosidivorans</name>
    <dbReference type="NCBI Taxonomy" id="398053"/>
    <lineage>
        <taxon>Bacteria</taxon>
        <taxon>Pseudomonadati</taxon>
        <taxon>Bacteroidota</taxon>
        <taxon>Sphingobacteriia</taxon>
        <taxon>Sphingobacteriales</taxon>
        <taxon>Sphingobacteriaceae</taxon>
        <taxon>Mucilaginibacter</taxon>
    </lineage>
</organism>
<feature type="signal peptide" evidence="3">
    <location>
        <begin position="1"/>
        <end position="18"/>
    </location>
</feature>
<dbReference type="PROSITE" id="PS51257">
    <property type="entry name" value="PROKAR_LIPOPROTEIN"/>
    <property type="match status" value="1"/>
</dbReference>
<feature type="repeat" description="NHL" evidence="2">
    <location>
        <begin position="426"/>
        <end position="455"/>
    </location>
</feature>
<dbReference type="InterPro" id="IPR001258">
    <property type="entry name" value="NHL_repeat"/>
</dbReference>
<proteinExistence type="predicted"/>
<feature type="repeat" description="NHL" evidence="2">
    <location>
        <begin position="216"/>
        <end position="247"/>
    </location>
</feature>